<accession>A0AAD8WH24</accession>
<name>A0AAD8WH24_LOLMU</name>
<sequence length="123" mass="13566">MQRSWTKWINQVKKEVKAQAWLPAASELCSQARTPNTSTALMKIGPSENNRMLGRMIDSYLLGDMSTAACKEPLTNYDNLTPGARRLFDPLVGEPAAPASTMSPHAPARSPPRPRQQLPPSQH</sequence>
<organism evidence="2 3">
    <name type="scientific">Lolium multiflorum</name>
    <name type="common">Italian ryegrass</name>
    <name type="synonym">Lolium perenne subsp. multiflorum</name>
    <dbReference type="NCBI Taxonomy" id="4521"/>
    <lineage>
        <taxon>Eukaryota</taxon>
        <taxon>Viridiplantae</taxon>
        <taxon>Streptophyta</taxon>
        <taxon>Embryophyta</taxon>
        <taxon>Tracheophyta</taxon>
        <taxon>Spermatophyta</taxon>
        <taxon>Magnoliopsida</taxon>
        <taxon>Liliopsida</taxon>
        <taxon>Poales</taxon>
        <taxon>Poaceae</taxon>
        <taxon>BOP clade</taxon>
        <taxon>Pooideae</taxon>
        <taxon>Poodae</taxon>
        <taxon>Poeae</taxon>
        <taxon>Poeae Chloroplast Group 2 (Poeae type)</taxon>
        <taxon>Loliodinae</taxon>
        <taxon>Loliinae</taxon>
        <taxon>Lolium</taxon>
    </lineage>
</organism>
<dbReference type="AlphaFoldDB" id="A0AAD8WH24"/>
<protein>
    <submittedName>
        <fullName evidence="2">Uncharacterized protein</fullName>
    </submittedName>
</protein>
<reference evidence="2" key="1">
    <citation type="submission" date="2023-07" db="EMBL/GenBank/DDBJ databases">
        <title>A chromosome-level genome assembly of Lolium multiflorum.</title>
        <authorList>
            <person name="Chen Y."/>
            <person name="Copetti D."/>
            <person name="Kolliker R."/>
            <person name="Studer B."/>
        </authorList>
    </citation>
    <scope>NUCLEOTIDE SEQUENCE</scope>
    <source>
        <strain evidence="2">02402/16</strain>
        <tissue evidence="2">Leaf</tissue>
    </source>
</reference>
<dbReference type="Proteomes" id="UP001231189">
    <property type="component" value="Unassembled WGS sequence"/>
</dbReference>
<dbReference type="EMBL" id="JAUUTY010000003">
    <property type="protein sequence ID" value="KAK1661466.1"/>
    <property type="molecule type" value="Genomic_DNA"/>
</dbReference>
<proteinExistence type="predicted"/>
<gene>
    <name evidence="2" type="ORF">QYE76_049625</name>
</gene>
<comment type="caution">
    <text evidence="2">The sequence shown here is derived from an EMBL/GenBank/DDBJ whole genome shotgun (WGS) entry which is preliminary data.</text>
</comment>
<keyword evidence="3" id="KW-1185">Reference proteome</keyword>
<evidence type="ECO:0000313" key="3">
    <source>
        <dbReference type="Proteomes" id="UP001231189"/>
    </source>
</evidence>
<evidence type="ECO:0000256" key="1">
    <source>
        <dbReference type="SAM" id="MobiDB-lite"/>
    </source>
</evidence>
<evidence type="ECO:0000313" key="2">
    <source>
        <dbReference type="EMBL" id="KAK1661466.1"/>
    </source>
</evidence>
<feature type="region of interest" description="Disordered" evidence="1">
    <location>
        <begin position="84"/>
        <end position="123"/>
    </location>
</feature>